<evidence type="ECO:0000313" key="4">
    <source>
        <dbReference type="Proteomes" id="UP000470470"/>
    </source>
</evidence>
<feature type="transmembrane region" description="Helical" evidence="1">
    <location>
        <begin position="39"/>
        <end position="60"/>
    </location>
</feature>
<dbReference type="GO" id="GO:0004527">
    <property type="term" value="F:exonuclease activity"/>
    <property type="evidence" value="ECO:0007669"/>
    <property type="project" value="UniProtKB-KW"/>
</dbReference>
<keyword evidence="1" id="KW-0812">Transmembrane</keyword>
<dbReference type="SUPFAM" id="SSF56219">
    <property type="entry name" value="DNase I-like"/>
    <property type="match status" value="1"/>
</dbReference>
<evidence type="ECO:0000259" key="2">
    <source>
        <dbReference type="Pfam" id="PF03372"/>
    </source>
</evidence>
<keyword evidence="3" id="KW-0255">Endonuclease</keyword>
<evidence type="ECO:0000313" key="3">
    <source>
        <dbReference type="EMBL" id="NEL56281.1"/>
    </source>
</evidence>
<reference evidence="3 4" key="1">
    <citation type="submission" date="2020-02" db="EMBL/GenBank/DDBJ databases">
        <title>The whole genome sequence of CPCC 205119.</title>
        <authorList>
            <person name="Jiang Z."/>
        </authorList>
    </citation>
    <scope>NUCLEOTIDE SEQUENCE [LARGE SCALE GENOMIC DNA]</scope>
    <source>
        <strain evidence="3 4">CPCC 205119</strain>
    </source>
</reference>
<dbReference type="AlphaFoldDB" id="A0A7K3WIH2"/>
<dbReference type="Proteomes" id="UP000470470">
    <property type="component" value="Unassembled WGS sequence"/>
</dbReference>
<dbReference type="InterPro" id="IPR036691">
    <property type="entry name" value="Endo/exonu/phosph_ase_sf"/>
</dbReference>
<keyword evidence="1" id="KW-0472">Membrane</keyword>
<keyword evidence="1" id="KW-1133">Transmembrane helix</keyword>
<keyword evidence="3" id="KW-0378">Hydrolase</keyword>
<keyword evidence="4" id="KW-1185">Reference proteome</keyword>
<dbReference type="InterPro" id="IPR005135">
    <property type="entry name" value="Endo/exonuclease/phosphatase"/>
</dbReference>
<name>A0A7K3WIH2_9ACTN</name>
<feature type="domain" description="Endonuclease/exonuclease/phosphatase" evidence="2">
    <location>
        <begin position="105"/>
        <end position="312"/>
    </location>
</feature>
<keyword evidence="3" id="KW-0269">Exonuclease</keyword>
<organism evidence="3 4">
    <name type="scientific">Goekera deserti</name>
    <dbReference type="NCBI Taxonomy" id="2497753"/>
    <lineage>
        <taxon>Bacteria</taxon>
        <taxon>Bacillati</taxon>
        <taxon>Actinomycetota</taxon>
        <taxon>Actinomycetes</taxon>
        <taxon>Geodermatophilales</taxon>
        <taxon>Geodermatophilaceae</taxon>
        <taxon>Goekera</taxon>
    </lineage>
</organism>
<comment type="caution">
    <text evidence="3">The sequence shown here is derived from an EMBL/GenBank/DDBJ whole genome shotgun (WGS) entry which is preliminary data.</text>
</comment>
<dbReference type="RefSeq" id="WP_152727453.1">
    <property type="nucleotide sequence ID" value="NZ_JAABOZ010000001.1"/>
</dbReference>
<evidence type="ECO:0000256" key="1">
    <source>
        <dbReference type="SAM" id="Phobius"/>
    </source>
</evidence>
<sequence>MTSRRGDLVRRYGPLAAAVPWATWAVLRRTGTERGWPLVPAFAFTPYAAVTSLLPLGLAVRARDRAATAVAATSTAALAGAVLQRAGTLPPVPGAGGGPRVRLTSINLLVGRADPAEVVALVRAQDVDVLALQEVTPQAEQALRAAGIEVLLPHAHVVHARPGSPVGAGGALFTRLPVVDRGVVPGRFEQPFLRLAVDGAADVEVTAVHSEPPRSPREVATWTEDLRLLPHPAPDVLRVLAGDYNATLDHAGLRRVLDRGYVDAAHAVGRALATTWTPLSLPLPRLVLDHVLVDRRIAVRSVQVLPVTGSDHRSLVTVLELPPR</sequence>
<proteinExistence type="predicted"/>
<dbReference type="Pfam" id="PF03372">
    <property type="entry name" value="Exo_endo_phos"/>
    <property type="match status" value="1"/>
</dbReference>
<dbReference type="GO" id="GO:0004519">
    <property type="term" value="F:endonuclease activity"/>
    <property type="evidence" value="ECO:0007669"/>
    <property type="project" value="UniProtKB-KW"/>
</dbReference>
<gene>
    <name evidence="3" type="ORF">G1H19_20120</name>
</gene>
<accession>A0A7K3WIH2</accession>
<dbReference type="Gene3D" id="3.60.10.10">
    <property type="entry name" value="Endonuclease/exonuclease/phosphatase"/>
    <property type="match status" value="1"/>
</dbReference>
<dbReference type="EMBL" id="JAAGWK010000032">
    <property type="protein sequence ID" value="NEL56281.1"/>
    <property type="molecule type" value="Genomic_DNA"/>
</dbReference>
<keyword evidence="3" id="KW-0540">Nuclease</keyword>
<protein>
    <submittedName>
        <fullName evidence="3">Endonuclease/exonuclease/phosphatase family protein</fullName>
    </submittedName>
</protein>